<evidence type="ECO:0000256" key="2">
    <source>
        <dbReference type="ARBA" id="ARBA00004141"/>
    </source>
</evidence>
<dbReference type="InterPro" id="IPR004358">
    <property type="entry name" value="Sig_transdc_His_kin-like_C"/>
</dbReference>
<dbReference type="InterPro" id="IPR050428">
    <property type="entry name" value="TCS_sensor_his_kinase"/>
</dbReference>
<reference evidence="16 17" key="1">
    <citation type="submission" date="2016-10" db="EMBL/GenBank/DDBJ databases">
        <authorList>
            <person name="de Groot N.N."/>
        </authorList>
    </citation>
    <scope>NUCLEOTIDE SEQUENCE [LARGE SCALE GENOMIC DNA]</scope>
    <source>
        <strain evidence="16 17">DSM 5885</strain>
    </source>
</reference>
<evidence type="ECO:0000313" key="16">
    <source>
        <dbReference type="EMBL" id="SDH66381.1"/>
    </source>
</evidence>
<proteinExistence type="predicted"/>
<dbReference type="InterPro" id="IPR003660">
    <property type="entry name" value="HAMP_dom"/>
</dbReference>
<keyword evidence="8 16" id="KW-0418">Kinase</keyword>
<dbReference type="RefSeq" id="WP_091937276.1">
    <property type="nucleotide sequence ID" value="NZ_FNCY01000007.1"/>
</dbReference>
<evidence type="ECO:0000256" key="8">
    <source>
        <dbReference type="ARBA" id="ARBA00022777"/>
    </source>
</evidence>
<evidence type="ECO:0000256" key="6">
    <source>
        <dbReference type="ARBA" id="ARBA00022692"/>
    </source>
</evidence>
<evidence type="ECO:0000256" key="13">
    <source>
        <dbReference type="SAM" id="Phobius"/>
    </source>
</evidence>
<dbReference type="OrthoDB" id="8554694at2"/>
<comment type="catalytic activity">
    <reaction evidence="1">
        <text>ATP + protein L-histidine = ADP + protein N-phospho-L-histidine.</text>
        <dbReference type="EC" id="2.7.13.3"/>
    </reaction>
</comment>
<dbReference type="SUPFAM" id="SSF55874">
    <property type="entry name" value="ATPase domain of HSP90 chaperone/DNA topoisomerase II/histidine kinase"/>
    <property type="match status" value="1"/>
</dbReference>
<dbReference type="AlphaFoldDB" id="A0A1G8E958"/>
<evidence type="ECO:0000256" key="4">
    <source>
        <dbReference type="ARBA" id="ARBA00022553"/>
    </source>
</evidence>
<dbReference type="CDD" id="cd00075">
    <property type="entry name" value="HATPase"/>
    <property type="match status" value="1"/>
</dbReference>
<keyword evidence="12 13" id="KW-0472">Membrane</keyword>
<evidence type="ECO:0000256" key="12">
    <source>
        <dbReference type="ARBA" id="ARBA00023136"/>
    </source>
</evidence>
<dbReference type="SMART" id="SM00388">
    <property type="entry name" value="HisKA"/>
    <property type="match status" value="1"/>
</dbReference>
<dbReference type="PROSITE" id="PS50109">
    <property type="entry name" value="HIS_KIN"/>
    <property type="match status" value="1"/>
</dbReference>
<feature type="transmembrane region" description="Helical" evidence="13">
    <location>
        <begin position="145"/>
        <end position="167"/>
    </location>
</feature>
<evidence type="ECO:0000256" key="3">
    <source>
        <dbReference type="ARBA" id="ARBA00012438"/>
    </source>
</evidence>
<keyword evidence="7" id="KW-0547">Nucleotide-binding</keyword>
<evidence type="ECO:0000259" key="15">
    <source>
        <dbReference type="PROSITE" id="PS50885"/>
    </source>
</evidence>
<accession>A0A1G8E958</accession>
<comment type="subcellular location">
    <subcellularLocation>
        <location evidence="2">Membrane</location>
        <topology evidence="2">Multi-pass membrane protein</topology>
    </subcellularLocation>
</comment>
<dbReference type="SMART" id="SM00387">
    <property type="entry name" value="HATPase_c"/>
    <property type="match status" value="1"/>
</dbReference>
<dbReference type="InterPro" id="IPR003661">
    <property type="entry name" value="HisK_dim/P_dom"/>
</dbReference>
<keyword evidence="10 13" id="KW-1133">Transmembrane helix</keyword>
<dbReference type="GO" id="GO:0005886">
    <property type="term" value="C:plasma membrane"/>
    <property type="evidence" value="ECO:0007669"/>
    <property type="project" value="TreeGrafter"/>
</dbReference>
<dbReference type="InterPro" id="IPR036890">
    <property type="entry name" value="HATPase_C_sf"/>
</dbReference>
<evidence type="ECO:0000313" key="17">
    <source>
        <dbReference type="Proteomes" id="UP000198607"/>
    </source>
</evidence>
<dbReference type="Pfam" id="PF00512">
    <property type="entry name" value="HisKA"/>
    <property type="match status" value="1"/>
</dbReference>
<sequence>MSSIRRTLLAALLGAICLAMAVGAWATYRAARHEADALFDYHLRQLALSVRDQTFLGSAEFLANDENLDYVIRVWDFTGLTLYSSKPHQALPEITQLGYSLADSREGEWRVFATQYQGMTIAVAQPMRVRDRLAADAAWSTLKPFLIVLPVLGALIWGLVGFGLRPLARLAASVQKRTPESLAPVPEVGLPEELRPLVASLNDLLARLDTAFAAQRDFVADAAHELRTPLTALQLQAQLVERAGDEAARAAALDALRQGLGRAAHTVQQLLTLARQEPGAVTAPLLPVELAAVGRAGVVEHAPLAEAKGVDLGLAQADPDLFVRGDADALRILLANLIRNALRHTPSGGRIDVSCLRLDAAVVLRVDDSGPGIPASERERVFDRFYQCPVDAVTGDETGSGLGLAIVRAIAQRHGGEIVLDVAPLGGLRAQLTLPLASSLQSDSH</sequence>
<dbReference type="InterPro" id="IPR005467">
    <property type="entry name" value="His_kinase_dom"/>
</dbReference>
<dbReference type="EMBL" id="FNCY01000007">
    <property type="protein sequence ID" value="SDH66381.1"/>
    <property type="molecule type" value="Genomic_DNA"/>
</dbReference>
<protein>
    <recommendedName>
        <fullName evidence="3">histidine kinase</fullName>
        <ecNumber evidence="3">2.7.13.3</ecNumber>
    </recommendedName>
</protein>
<evidence type="ECO:0000256" key="9">
    <source>
        <dbReference type="ARBA" id="ARBA00022840"/>
    </source>
</evidence>
<dbReference type="GO" id="GO:0005524">
    <property type="term" value="F:ATP binding"/>
    <property type="evidence" value="ECO:0007669"/>
    <property type="project" value="UniProtKB-KW"/>
</dbReference>
<dbReference type="PRINTS" id="PR00344">
    <property type="entry name" value="BCTRLSENSOR"/>
</dbReference>
<evidence type="ECO:0000256" key="5">
    <source>
        <dbReference type="ARBA" id="ARBA00022679"/>
    </source>
</evidence>
<evidence type="ECO:0000256" key="1">
    <source>
        <dbReference type="ARBA" id="ARBA00000085"/>
    </source>
</evidence>
<dbReference type="Gene3D" id="3.30.565.10">
    <property type="entry name" value="Histidine kinase-like ATPase, C-terminal domain"/>
    <property type="match status" value="1"/>
</dbReference>
<dbReference type="Pfam" id="PF02518">
    <property type="entry name" value="HATPase_c"/>
    <property type="match status" value="1"/>
</dbReference>
<keyword evidence="6 13" id="KW-0812">Transmembrane</keyword>
<keyword evidence="5" id="KW-0808">Transferase</keyword>
<dbReference type="Gene3D" id="1.10.287.130">
    <property type="match status" value="1"/>
</dbReference>
<dbReference type="Proteomes" id="UP000198607">
    <property type="component" value="Unassembled WGS sequence"/>
</dbReference>
<dbReference type="GO" id="GO:0000155">
    <property type="term" value="F:phosphorelay sensor kinase activity"/>
    <property type="evidence" value="ECO:0007669"/>
    <property type="project" value="InterPro"/>
</dbReference>
<dbReference type="InterPro" id="IPR003594">
    <property type="entry name" value="HATPase_dom"/>
</dbReference>
<name>A0A1G8E958_9RHOO</name>
<dbReference type="CDD" id="cd00082">
    <property type="entry name" value="HisKA"/>
    <property type="match status" value="1"/>
</dbReference>
<dbReference type="PANTHER" id="PTHR45436:SF14">
    <property type="entry name" value="SENSOR PROTEIN QSEC"/>
    <property type="match status" value="1"/>
</dbReference>
<organism evidence="16 17">
    <name type="scientific">Propionivibrio dicarboxylicus</name>
    <dbReference type="NCBI Taxonomy" id="83767"/>
    <lineage>
        <taxon>Bacteria</taxon>
        <taxon>Pseudomonadati</taxon>
        <taxon>Pseudomonadota</taxon>
        <taxon>Betaproteobacteria</taxon>
        <taxon>Rhodocyclales</taxon>
        <taxon>Rhodocyclaceae</taxon>
        <taxon>Propionivibrio</taxon>
    </lineage>
</organism>
<keyword evidence="9" id="KW-0067">ATP-binding</keyword>
<feature type="domain" description="Histidine kinase" evidence="14">
    <location>
        <begin position="221"/>
        <end position="438"/>
    </location>
</feature>
<dbReference type="PROSITE" id="PS50885">
    <property type="entry name" value="HAMP"/>
    <property type="match status" value="1"/>
</dbReference>
<evidence type="ECO:0000256" key="10">
    <source>
        <dbReference type="ARBA" id="ARBA00022989"/>
    </source>
</evidence>
<evidence type="ECO:0000256" key="7">
    <source>
        <dbReference type="ARBA" id="ARBA00022741"/>
    </source>
</evidence>
<dbReference type="SUPFAM" id="SSF47384">
    <property type="entry name" value="Homodimeric domain of signal transducing histidine kinase"/>
    <property type="match status" value="1"/>
</dbReference>
<keyword evidence="17" id="KW-1185">Reference proteome</keyword>
<evidence type="ECO:0000256" key="11">
    <source>
        <dbReference type="ARBA" id="ARBA00023012"/>
    </source>
</evidence>
<dbReference type="InterPro" id="IPR013727">
    <property type="entry name" value="2CSK_N"/>
</dbReference>
<dbReference type="InterPro" id="IPR036097">
    <property type="entry name" value="HisK_dim/P_sf"/>
</dbReference>
<dbReference type="PANTHER" id="PTHR45436">
    <property type="entry name" value="SENSOR HISTIDINE KINASE YKOH"/>
    <property type="match status" value="1"/>
</dbReference>
<keyword evidence="4" id="KW-0597">Phosphoprotein</keyword>
<feature type="domain" description="HAMP" evidence="15">
    <location>
        <begin position="161"/>
        <end position="213"/>
    </location>
</feature>
<gene>
    <name evidence="16" type="ORF">SAMN05660652_02065</name>
</gene>
<dbReference type="Pfam" id="PF08521">
    <property type="entry name" value="2CSK_N"/>
    <property type="match status" value="1"/>
</dbReference>
<dbReference type="EC" id="2.7.13.3" evidence="3"/>
<evidence type="ECO:0000259" key="14">
    <source>
        <dbReference type="PROSITE" id="PS50109"/>
    </source>
</evidence>
<dbReference type="STRING" id="83767.SAMN05660652_02065"/>
<keyword evidence="11" id="KW-0902">Two-component regulatory system</keyword>